<keyword evidence="3" id="KW-0808">Transferase</keyword>
<dbReference type="RefSeq" id="WP_252760220.1">
    <property type="nucleotide sequence ID" value="NZ_JAMXLY010000007.1"/>
</dbReference>
<dbReference type="EMBL" id="JAMXLY010000007">
    <property type="protein sequence ID" value="MCO6024857.1"/>
    <property type="molecule type" value="Genomic_DNA"/>
</dbReference>
<evidence type="ECO:0000313" key="7">
    <source>
        <dbReference type="EMBL" id="MCO6024857.1"/>
    </source>
</evidence>
<evidence type="ECO:0000313" key="8">
    <source>
        <dbReference type="Proteomes" id="UP001204015"/>
    </source>
</evidence>
<dbReference type="PANTHER" id="PTHR33841:SF1">
    <property type="entry name" value="DNA METHYLTRANSFERASE A"/>
    <property type="match status" value="1"/>
</dbReference>
<dbReference type="SUPFAM" id="SSF53335">
    <property type="entry name" value="S-adenosyl-L-methionine-dependent methyltransferases"/>
    <property type="match status" value="1"/>
</dbReference>
<gene>
    <name evidence="7" type="ORF">NG821_03185</name>
</gene>
<feature type="domain" description="Type II methyltransferase M.TaqI-like" evidence="6">
    <location>
        <begin position="85"/>
        <end position="260"/>
    </location>
</feature>
<dbReference type="InterPro" id="IPR011639">
    <property type="entry name" value="MethylTrfase_TaqI-like_dom"/>
</dbReference>
<dbReference type="InterPro" id="IPR002052">
    <property type="entry name" value="DNA_methylase_N6_adenine_CS"/>
</dbReference>
<evidence type="ECO:0000256" key="5">
    <source>
        <dbReference type="ARBA" id="ARBA00047942"/>
    </source>
</evidence>
<dbReference type="InterPro" id="IPR050953">
    <property type="entry name" value="N4_N6_ade-DNA_methylase"/>
</dbReference>
<comment type="catalytic activity">
    <reaction evidence="5">
        <text>a 2'-deoxyadenosine in DNA + S-adenosyl-L-methionine = an N(6)-methyl-2'-deoxyadenosine in DNA + S-adenosyl-L-homocysteine + H(+)</text>
        <dbReference type="Rhea" id="RHEA:15197"/>
        <dbReference type="Rhea" id="RHEA-COMP:12418"/>
        <dbReference type="Rhea" id="RHEA-COMP:12419"/>
        <dbReference type="ChEBI" id="CHEBI:15378"/>
        <dbReference type="ChEBI" id="CHEBI:57856"/>
        <dbReference type="ChEBI" id="CHEBI:59789"/>
        <dbReference type="ChEBI" id="CHEBI:90615"/>
        <dbReference type="ChEBI" id="CHEBI:90616"/>
        <dbReference type="EC" id="2.1.1.72"/>
    </reaction>
</comment>
<keyword evidence="4" id="KW-0949">S-adenosyl-L-methionine</keyword>
<dbReference type="PROSITE" id="PS00092">
    <property type="entry name" value="N6_MTASE"/>
    <property type="match status" value="1"/>
</dbReference>
<dbReference type="Proteomes" id="UP001204015">
    <property type="component" value="Unassembled WGS sequence"/>
</dbReference>
<proteinExistence type="predicted"/>
<dbReference type="PANTHER" id="PTHR33841">
    <property type="entry name" value="DNA METHYLTRANSFERASE YEEA-RELATED"/>
    <property type="match status" value="1"/>
</dbReference>
<organism evidence="7 8">
    <name type="scientific">Segatella cerevisiae</name>
    <dbReference type="NCBI Taxonomy" id="2053716"/>
    <lineage>
        <taxon>Bacteria</taxon>
        <taxon>Pseudomonadati</taxon>
        <taxon>Bacteroidota</taxon>
        <taxon>Bacteroidia</taxon>
        <taxon>Bacteroidales</taxon>
        <taxon>Prevotellaceae</taxon>
        <taxon>Segatella</taxon>
    </lineage>
</organism>
<dbReference type="Gene3D" id="3.40.50.150">
    <property type="entry name" value="Vaccinia Virus protein VP39"/>
    <property type="match status" value="1"/>
</dbReference>
<evidence type="ECO:0000256" key="2">
    <source>
        <dbReference type="ARBA" id="ARBA00022603"/>
    </source>
</evidence>
<accession>A0ABT1BWP2</accession>
<evidence type="ECO:0000256" key="3">
    <source>
        <dbReference type="ARBA" id="ARBA00022679"/>
    </source>
</evidence>
<reference evidence="7 8" key="1">
    <citation type="submission" date="2022-06" db="EMBL/GenBank/DDBJ databases">
        <title>A taxonomic note on the genus Prevotella: Description of four novel genera and emended description of the genera Hallella and Xylanibacter.</title>
        <authorList>
            <person name="Hitch T.C.A."/>
        </authorList>
    </citation>
    <scope>NUCLEOTIDE SEQUENCE [LARGE SCALE GENOMIC DNA]</scope>
    <source>
        <strain evidence="7 8">DSM 100619</strain>
    </source>
</reference>
<sequence>MKNYNPDVLSCLANLSNDEVFTPPALANQILDMLPDEIWHDSTATFLDPVCKSGVFLREIAKRLINGLKDEIPDLQERLNHIFTQQLYGIAITDLTSLLSRRSVYCSKTANGEYSVCTTFKDESGNIRFHEMKHTWKDGKCVYCGASQSVYDRGDDYESHAYEFIHTDDPNVIFNKMKFDVIIGNPPYQLNDGGGTGSSAIPIYQKFVEQAQRLSPKYLCMIIPARWYTGGRGLDEFRDKMLHDKCIRVLHDFPDASECFPGVQIKGGVCYFLWEKGNAGKCEIFTHQHEKIEISNRFLIEKGAKIFIRNNHAINILGKIKSESFKSFSSLISSNDPFGYDVREKNSYKRVMPQFQLTPGNNYILFYYNGWRSKGIGYISKDSVKKNRDWISKYKILIPKAWGNGNVATDWLNPIYEEKPCCCTETYLVVGPFLSSKEAHSVLSYIQTKFFHFLVSLVKITQNAMKGAYTFVPLLDFDQIWTDELLYSKYKLSQEEIHFIENTVHVSE</sequence>
<keyword evidence="8" id="KW-1185">Reference proteome</keyword>
<dbReference type="InterPro" id="IPR029063">
    <property type="entry name" value="SAM-dependent_MTases_sf"/>
</dbReference>
<dbReference type="PRINTS" id="PR00507">
    <property type="entry name" value="N12N6MTFRASE"/>
</dbReference>
<keyword evidence="2 7" id="KW-0489">Methyltransferase</keyword>
<evidence type="ECO:0000256" key="4">
    <source>
        <dbReference type="ARBA" id="ARBA00022691"/>
    </source>
</evidence>
<dbReference type="Pfam" id="PF07669">
    <property type="entry name" value="Eco57I"/>
    <property type="match status" value="1"/>
</dbReference>
<dbReference type="GO" id="GO:0032259">
    <property type="term" value="P:methylation"/>
    <property type="evidence" value="ECO:0007669"/>
    <property type="project" value="UniProtKB-KW"/>
</dbReference>
<dbReference type="EC" id="2.1.1.72" evidence="1"/>
<evidence type="ECO:0000256" key="1">
    <source>
        <dbReference type="ARBA" id="ARBA00011900"/>
    </source>
</evidence>
<name>A0ABT1BWP2_9BACT</name>
<comment type="caution">
    <text evidence="7">The sequence shown here is derived from an EMBL/GenBank/DDBJ whole genome shotgun (WGS) entry which is preliminary data.</text>
</comment>
<dbReference type="GO" id="GO:0008168">
    <property type="term" value="F:methyltransferase activity"/>
    <property type="evidence" value="ECO:0007669"/>
    <property type="project" value="UniProtKB-KW"/>
</dbReference>
<protein>
    <recommendedName>
        <fullName evidence="1">site-specific DNA-methyltransferase (adenine-specific)</fullName>
        <ecNumber evidence="1">2.1.1.72</ecNumber>
    </recommendedName>
</protein>
<evidence type="ECO:0000259" key="6">
    <source>
        <dbReference type="Pfam" id="PF07669"/>
    </source>
</evidence>